<sequence length="355" mass="39414">MNCRSALPLALFTLLTGCELSSPDEKLDQSLPDLGLEQILPKAEANAYCTADMDSELLFGIGRLLIDEDQESHGVLRTQFASEEVQMARSCLAMAAPRYTRSLCSLAMVTAERPNVYAKSEAFNYIAYAAKRNEGCAQWALYDIYSIGKLKQPPDKALAMAWLERSARHGALEAQEEMLSQSKKQNKLALAYAWARVLGDAENLEPLKQAMSPAQIAEGEQHYQQLLAQLPPLELRKKADRKELIALHMADVYMNHPQAFEGLSPLQRRQFMANVVDALEPNPDFQKRRQLYAYVLIARQANLTGPAVNLWQDPALHTLLVNEKLGLEDTVARGLAILAKRNPDNAAAAGHSEAK</sequence>
<evidence type="ECO:0000313" key="1">
    <source>
        <dbReference type="EMBL" id="MQA52378.1"/>
    </source>
</evidence>
<comment type="caution">
    <text evidence="1">The sequence shown here is derived from an EMBL/GenBank/DDBJ whole genome shotgun (WGS) entry which is preliminary data.</text>
</comment>
<dbReference type="InterPro" id="IPR011990">
    <property type="entry name" value="TPR-like_helical_dom_sf"/>
</dbReference>
<name>A0A7X1U2Z3_9PSED</name>
<evidence type="ECO:0000313" key="3">
    <source>
        <dbReference type="Proteomes" id="UP000486534"/>
    </source>
</evidence>
<dbReference type="EMBL" id="WHUV01000006">
    <property type="protein sequence ID" value="MQA57220.1"/>
    <property type="molecule type" value="Genomic_DNA"/>
</dbReference>
<protein>
    <submittedName>
        <fullName evidence="1">Sel1 repeat family protein</fullName>
    </submittedName>
</protein>
<proteinExistence type="predicted"/>
<gene>
    <name evidence="1" type="ORF">GDH07_03455</name>
    <name evidence="2" type="ORF">GDH07_28240</name>
</gene>
<reference evidence="1 3" key="1">
    <citation type="submission" date="2019-10" db="EMBL/GenBank/DDBJ databases">
        <title>Pseudomonas dajingensis sp. nov., isolated from the profound head ulcers of farmed Murray cod (Maccullochella peelii peelii).</title>
        <authorList>
            <person name="Liu Y."/>
        </authorList>
    </citation>
    <scope>NUCLEOTIDE SEQUENCE [LARGE SCALE GENOMIC DNA]</scope>
    <source>
        <strain evidence="1 3">MC042</strain>
    </source>
</reference>
<dbReference type="Proteomes" id="UP000486534">
    <property type="component" value="Unassembled WGS sequence"/>
</dbReference>
<evidence type="ECO:0000313" key="2">
    <source>
        <dbReference type="EMBL" id="MQA57220.1"/>
    </source>
</evidence>
<organism evidence="1 3">
    <name type="scientific">Pseudomonas piscis</name>
    <dbReference type="NCBI Taxonomy" id="2614538"/>
    <lineage>
        <taxon>Bacteria</taxon>
        <taxon>Pseudomonadati</taxon>
        <taxon>Pseudomonadota</taxon>
        <taxon>Gammaproteobacteria</taxon>
        <taxon>Pseudomonadales</taxon>
        <taxon>Pseudomonadaceae</taxon>
        <taxon>Pseudomonas</taxon>
    </lineage>
</organism>
<dbReference type="EMBL" id="WHUV01000001">
    <property type="protein sequence ID" value="MQA52378.1"/>
    <property type="molecule type" value="Genomic_DNA"/>
</dbReference>
<accession>A0A7X1U2Z3</accession>
<dbReference type="Gene3D" id="1.25.40.10">
    <property type="entry name" value="Tetratricopeptide repeat domain"/>
    <property type="match status" value="1"/>
</dbReference>
<dbReference type="AlphaFoldDB" id="A0A7X1U2Z3"/>
<dbReference type="PROSITE" id="PS51257">
    <property type="entry name" value="PROKAR_LIPOPROTEIN"/>
    <property type="match status" value="1"/>
</dbReference>
<dbReference type="RefSeq" id="WP_152896688.1">
    <property type="nucleotide sequence ID" value="NZ_WHUV01000001.1"/>
</dbReference>